<reference evidence="1" key="2">
    <citation type="submission" date="2023-02" db="EMBL/GenBank/DDBJ databases">
        <authorList>
            <consortium name="DOE Joint Genome Institute"/>
            <person name="Mondo S.J."/>
            <person name="Chang Y."/>
            <person name="Wang Y."/>
            <person name="Ahrendt S."/>
            <person name="Andreopoulos W."/>
            <person name="Barry K."/>
            <person name="Beard J."/>
            <person name="Benny G.L."/>
            <person name="Blankenship S."/>
            <person name="Bonito G."/>
            <person name="Cuomo C."/>
            <person name="Desiro A."/>
            <person name="Gervers K.A."/>
            <person name="Hundley H."/>
            <person name="Kuo A."/>
            <person name="LaButti K."/>
            <person name="Lang B.F."/>
            <person name="Lipzen A."/>
            <person name="O'Donnell K."/>
            <person name="Pangilinan J."/>
            <person name="Reynolds N."/>
            <person name="Sandor L."/>
            <person name="Smith M.W."/>
            <person name="Tsang A."/>
            <person name="Grigoriev I.V."/>
            <person name="Stajich J.E."/>
            <person name="Spatafora J.W."/>
        </authorList>
    </citation>
    <scope>NUCLEOTIDE SEQUENCE</scope>
    <source>
        <strain evidence="1">RSA 2281</strain>
    </source>
</reference>
<protein>
    <submittedName>
        <fullName evidence="1">Uncharacterized protein</fullName>
    </submittedName>
</protein>
<sequence length="205" mass="22852">MQNKKPNGAKRVSRWNAFLSLLNKGTIEEKTCIKIDRLGKVEMMDPNIGPTMGELADVYRDMNEADMEELKQKALSIDQKKNMMLLMTIVNVQQPLIISSPSCNAASDITKTMTTPGSVTSNAIIAGGLKQKFEDIYICRCLKHGPALSRESTKKKSKQTAELLGRYCDAAGDDNITRIDRSKSSCVEIDGKVVYRHSERDVEIH</sequence>
<dbReference type="EMBL" id="JAIXMP010000005">
    <property type="protein sequence ID" value="KAI9272644.1"/>
    <property type="molecule type" value="Genomic_DNA"/>
</dbReference>
<reference evidence="1" key="1">
    <citation type="journal article" date="2022" name="IScience">
        <title>Evolution of zygomycete secretomes and the origins of terrestrial fungal ecologies.</title>
        <authorList>
            <person name="Chang Y."/>
            <person name="Wang Y."/>
            <person name="Mondo S."/>
            <person name="Ahrendt S."/>
            <person name="Andreopoulos W."/>
            <person name="Barry K."/>
            <person name="Beard J."/>
            <person name="Benny G.L."/>
            <person name="Blankenship S."/>
            <person name="Bonito G."/>
            <person name="Cuomo C."/>
            <person name="Desiro A."/>
            <person name="Gervers K.A."/>
            <person name="Hundley H."/>
            <person name="Kuo A."/>
            <person name="LaButti K."/>
            <person name="Lang B.F."/>
            <person name="Lipzen A."/>
            <person name="O'Donnell K."/>
            <person name="Pangilinan J."/>
            <person name="Reynolds N."/>
            <person name="Sandor L."/>
            <person name="Smith M.E."/>
            <person name="Tsang A."/>
            <person name="Grigoriev I.V."/>
            <person name="Stajich J.E."/>
            <person name="Spatafora J.W."/>
        </authorList>
    </citation>
    <scope>NUCLEOTIDE SEQUENCE</scope>
    <source>
        <strain evidence="1">RSA 2281</strain>
    </source>
</reference>
<evidence type="ECO:0000313" key="1">
    <source>
        <dbReference type="EMBL" id="KAI9272644.1"/>
    </source>
</evidence>
<keyword evidence="2" id="KW-1185">Reference proteome</keyword>
<name>A0AAD5PH22_9FUNG</name>
<comment type="caution">
    <text evidence="1">The sequence shown here is derived from an EMBL/GenBank/DDBJ whole genome shotgun (WGS) entry which is preliminary data.</text>
</comment>
<organism evidence="1 2">
    <name type="scientific">Phascolomyces articulosus</name>
    <dbReference type="NCBI Taxonomy" id="60185"/>
    <lineage>
        <taxon>Eukaryota</taxon>
        <taxon>Fungi</taxon>
        <taxon>Fungi incertae sedis</taxon>
        <taxon>Mucoromycota</taxon>
        <taxon>Mucoromycotina</taxon>
        <taxon>Mucoromycetes</taxon>
        <taxon>Mucorales</taxon>
        <taxon>Lichtheimiaceae</taxon>
        <taxon>Phascolomyces</taxon>
    </lineage>
</organism>
<gene>
    <name evidence="1" type="ORF">BDA99DRAFT_533480</name>
</gene>
<accession>A0AAD5PH22</accession>
<dbReference type="AlphaFoldDB" id="A0AAD5PH22"/>
<dbReference type="Proteomes" id="UP001209540">
    <property type="component" value="Unassembled WGS sequence"/>
</dbReference>
<proteinExistence type="predicted"/>
<evidence type="ECO:0000313" key="2">
    <source>
        <dbReference type="Proteomes" id="UP001209540"/>
    </source>
</evidence>